<reference evidence="3 4" key="1">
    <citation type="journal article" date="2014" name="Am. J. Bot.">
        <title>Genome assembly and annotation for red clover (Trifolium pratense; Fabaceae).</title>
        <authorList>
            <person name="Istvanek J."/>
            <person name="Jaros M."/>
            <person name="Krenek A."/>
            <person name="Repkova J."/>
        </authorList>
    </citation>
    <scope>NUCLEOTIDE SEQUENCE [LARGE SCALE GENOMIC DNA]</scope>
    <source>
        <strain evidence="4">cv. Tatra</strain>
        <tissue evidence="3">Young leaves</tissue>
    </source>
</reference>
<dbReference type="SUPFAM" id="SSF50960">
    <property type="entry name" value="TolB, C-terminal domain"/>
    <property type="match status" value="1"/>
</dbReference>
<dbReference type="InterPro" id="IPR015943">
    <property type="entry name" value="WD40/YVTN_repeat-like_dom_sf"/>
</dbReference>
<dbReference type="PANTHER" id="PTHR10971">
    <property type="entry name" value="MRNA EXPORT FACTOR AND BUB3"/>
    <property type="match status" value="1"/>
</dbReference>
<evidence type="ECO:0000313" key="4">
    <source>
        <dbReference type="Proteomes" id="UP000236291"/>
    </source>
</evidence>
<dbReference type="InterPro" id="IPR001680">
    <property type="entry name" value="WD40_rpt"/>
</dbReference>
<dbReference type="AlphaFoldDB" id="A0A2K3KER4"/>
<name>A0A2K3KER4_TRIPR</name>
<feature type="non-terminal residue" evidence="3">
    <location>
        <position position="82"/>
    </location>
</feature>
<evidence type="ECO:0000256" key="1">
    <source>
        <dbReference type="ARBA" id="ARBA00022574"/>
    </source>
</evidence>
<accession>A0A2K3KER4</accession>
<protein>
    <submittedName>
        <fullName evidence="3">Mitotic checkpoint protein BUB3</fullName>
    </submittedName>
</protein>
<comment type="caution">
    <text evidence="3">The sequence shown here is derived from an EMBL/GenBank/DDBJ whole genome shotgun (WGS) entry which is preliminary data.</text>
</comment>
<sequence length="82" mass="8951">MNTNNNSQLPLEIPIGDAISRIQFSPNSNNLLISSWDSNLRLYDVDASVLRVEVPSEAALLDCCFTDDDSVAYAAASDGFIR</sequence>
<organism evidence="3 4">
    <name type="scientific">Trifolium pratense</name>
    <name type="common">Red clover</name>
    <dbReference type="NCBI Taxonomy" id="57577"/>
    <lineage>
        <taxon>Eukaryota</taxon>
        <taxon>Viridiplantae</taxon>
        <taxon>Streptophyta</taxon>
        <taxon>Embryophyta</taxon>
        <taxon>Tracheophyta</taxon>
        <taxon>Spermatophyta</taxon>
        <taxon>Magnoliopsida</taxon>
        <taxon>eudicotyledons</taxon>
        <taxon>Gunneridae</taxon>
        <taxon>Pentapetalae</taxon>
        <taxon>rosids</taxon>
        <taxon>fabids</taxon>
        <taxon>Fabales</taxon>
        <taxon>Fabaceae</taxon>
        <taxon>Papilionoideae</taxon>
        <taxon>50 kb inversion clade</taxon>
        <taxon>NPAAA clade</taxon>
        <taxon>Hologalegina</taxon>
        <taxon>IRL clade</taxon>
        <taxon>Trifolieae</taxon>
        <taxon>Trifolium</taxon>
    </lineage>
</organism>
<proteinExistence type="predicted"/>
<keyword evidence="2" id="KW-0677">Repeat</keyword>
<dbReference type="Pfam" id="PF00400">
    <property type="entry name" value="WD40"/>
    <property type="match status" value="1"/>
</dbReference>
<keyword evidence="1" id="KW-0853">WD repeat</keyword>
<evidence type="ECO:0000256" key="2">
    <source>
        <dbReference type="ARBA" id="ARBA00022737"/>
    </source>
</evidence>
<gene>
    <name evidence="3" type="ORF">L195_g054189</name>
</gene>
<dbReference type="EMBL" id="ASHM01093865">
    <property type="protein sequence ID" value="PNX64772.1"/>
    <property type="molecule type" value="Genomic_DNA"/>
</dbReference>
<reference evidence="3 4" key="2">
    <citation type="journal article" date="2017" name="Front. Plant Sci.">
        <title>Gene Classification and Mining of Molecular Markers Useful in Red Clover (Trifolium pratense) Breeding.</title>
        <authorList>
            <person name="Istvanek J."/>
            <person name="Dluhosova J."/>
            <person name="Dluhos P."/>
            <person name="Patkova L."/>
            <person name="Nedelnik J."/>
            <person name="Repkova J."/>
        </authorList>
    </citation>
    <scope>NUCLEOTIDE SEQUENCE [LARGE SCALE GENOMIC DNA]</scope>
    <source>
        <strain evidence="4">cv. Tatra</strain>
        <tissue evidence="3">Young leaves</tissue>
    </source>
</reference>
<evidence type="ECO:0000313" key="3">
    <source>
        <dbReference type="EMBL" id="PNX64772.1"/>
    </source>
</evidence>
<dbReference type="STRING" id="57577.A0A2K3KER4"/>
<dbReference type="Gene3D" id="2.130.10.10">
    <property type="entry name" value="YVTN repeat-like/Quinoprotein amine dehydrogenase"/>
    <property type="match status" value="1"/>
</dbReference>
<dbReference type="Proteomes" id="UP000236291">
    <property type="component" value="Unassembled WGS sequence"/>
</dbReference>